<accession>A0A4R2Q2T9</accession>
<reference evidence="3 4" key="1">
    <citation type="submission" date="2019-03" db="EMBL/GenBank/DDBJ databases">
        <title>Genomic Encyclopedia of Type Strains, Phase IV (KMG-IV): sequencing the most valuable type-strain genomes for metagenomic binning, comparative biology and taxonomic classification.</title>
        <authorList>
            <person name="Goeker M."/>
        </authorList>
    </citation>
    <scope>NUCLEOTIDE SEQUENCE [LARGE SCALE GENOMIC DNA]</scope>
    <source>
        <strain evidence="3 4">DSM 18063</strain>
    </source>
</reference>
<feature type="transmembrane region" description="Helical" evidence="2">
    <location>
        <begin position="36"/>
        <end position="58"/>
    </location>
</feature>
<sequence>MNISRSEAKFKCAIFWWAIAAVIGLTVVAFGNLIGLWALGSFIGGAGVGIVAGLVLTMNFCKTDAEFKAEAQARREAEAARKPYLEANAAKEIKTAEKPGGPKVAPTVPKSAPKPAAAKPAPKPAPAPAPKPAPAPAPAAAEVGKRPVALSGPRAGGADDLKLIKGVGPKLEKLCNELGFYHYDQISAWTADEVAWVDEHLEGFKGRVSRDDWVAQAKILAAGGETEFSKRASEGEA</sequence>
<keyword evidence="2" id="KW-1133">Transmembrane helix</keyword>
<organism evidence="3 4">
    <name type="scientific">Rhodovulum marinum</name>
    <dbReference type="NCBI Taxonomy" id="320662"/>
    <lineage>
        <taxon>Bacteria</taxon>
        <taxon>Pseudomonadati</taxon>
        <taxon>Pseudomonadota</taxon>
        <taxon>Alphaproteobacteria</taxon>
        <taxon>Rhodobacterales</taxon>
        <taxon>Paracoccaceae</taxon>
        <taxon>Rhodovulum</taxon>
    </lineage>
</organism>
<dbReference type="AlphaFoldDB" id="A0A4R2Q2T9"/>
<keyword evidence="3" id="KW-0378">Hydrolase</keyword>
<protein>
    <submittedName>
        <fullName evidence="3">Putative flap endonuclease-1-like 5' DNA nuclease</fullName>
    </submittedName>
</protein>
<comment type="caution">
    <text evidence="3">The sequence shown here is derived from an EMBL/GenBank/DDBJ whole genome shotgun (WGS) entry which is preliminary data.</text>
</comment>
<dbReference type="RefSeq" id="WP_165915511.1">
    <property type="nucleotide sequence ID" value="NZ_SLXP01000002.1"/>
</dbReference>
<evidence type="ECO:0000313" key="3">
    <source>
        <dbReference type="EMBL" id="TCP42992.1"/>
    </source>
</evidence>
<feature type="transmembrane region" description="Helical" evidence="2">
    <location>
        <begin position="12"/>
        <end position="30"/>
    </location>
</feature>
<keyword evidence="3" id="KW-0540">Nuclease</keyword>
<keyword evidence="3" id="KW-0255">Endonuclease</keyword>
<dbReference type="GO" id="GO:0004519">
    <property type="term" value="F:endonuclease activity"/>
    <property type="evidence" value="ECO:0007669"/>
    <property type="project" value="UniProtKB-KW"/>
</dbReference>
<keyword evidence="2" id="KW-0472">Membrane</keyword>
<keyword evidence="2" id="KW-0812">Transmembrane</keyword>
<keyword evidence="4" id="KW-1185">Reference proteome</keyword>
<dbReference type="EMBL" id="SLXP01000002">
    <property type="protein sequence ID" value="TCP42992.1"/>
    <property type="molecule type" value="Genomic_DNA"/>
</dbReference>
<proteinExistence type="predicted"/>
<feature type="region of interest" description="Disordered" evidence="1">
    <location>
        <begin position="91"/>
        <end position="144"/>
    </location>
</feature>
<dbReference type="Proteomes" id="UP000294835">
    <property type="component" value="Unassembled WGS sequence"/>
</dbReference>
<feature type="compositionally biased region" description="Low complexity" evidence="1">
    <location>
        <begin position="102"/>
        <end position="120"/>
    </location>
</feature>
<feature type="compositionally biased region" description="Pro residues" evidence="1">
    <location>
        <begin position="121"/>
        <end position="137"/>
    </location>
</feature>
<evidence type="ECO:0000256" key="1">
    <source>
        <dbReference type="SAM" id="MobiDB-lite"/>
    </source>
</evidence>
<evidence type="ECO:0000256" key="2">
    <source>
        <dbReference type="SAM" id="Phobius"/>
    </source>
</evidence>
<evidence type="ECO:0000313" key="4">
    <source>
        <dbReference type="Proteomes" id="UP000294835"/>
    </source>
</evidence>
<name>A0A4R2Q2T9_9RHOB</name>
<gene>
    <name evidence="3" type="ORF">EV662_102184</name>
</gene>
<dbReference type="Gene3D" id="1.10.150.20">
    <property type="entry name" value="5' to 3' exonuclease, C-terminal subdomain"/>
    <property type="match status" value="1"/>
</dbReference>